<reference evidence="2 3" key="1">
    <citation type="journal article" date="2011" name="Genome Res.">
        <title>Whole genome sequencing of multiple Leishmania donovani clinical isolates provides insights into population structure and mechanisms of drug resistance.</title>
        <authorList>
            <person name="Downing T."/>
            <person name="Imamura H."/>
            <person name="Decuypere S."/>
            <person name="Clark T.G."/>
            <person name="Coombs G.H."/>
            <person name="Cotton J.A."/>
            <person name="Hilley J.D."/>
            <person name="de Doncker S."/>
            <person name="Maes I."/>
            <person name="Mottram J.C."/>
            <person name="Quail M.A."/>
            <person name="Rijal S."/>
            <person name="Sanders M."/>
            <person name="Schonian G."/>
            <person name="Stark O."/>
            <person name="Sundar S."/>
            <person name="Vanaerschot M."/>
            <person name="Hertz-Fowler C."/>
            <person name="Dujardin J.C."/>
            <person name="Berriman M."/>
        </authorList>
    </citation>
    <scope>NUCLEOTIDE SEQUENCE [LARGE SCALE GENOMIC DNA]</scope>
    <source>
        <strain evidence="2 3">BPK282A1</strain>
    </source>
</reference>
<name>E9BG84_LEIDO</name>
<dbReference type="GeneID" id="13389926"/>
<dbReference type="KEGG" id="ldo:LDBPK_230640"/>
<gene>
    <name evidence="2" type="ORF">LDBPK_230640</name>
</gene>
<dbReference type="OMA" id="GRHYIAR"/>
<feature type="compositionally biased region" description="Polar residues" evidence="1">
    <location>
        <begin position="371"/>
        <end position="382"/>
    </location>
</feature>
<dbReference type="AlphaFoldDB" id="E9BG84"/>
<evidence type="ECO:0000256" key="1">
    <source>
        <dbReference type="SAM" id="MobiDB-lite"/>
    </source>
</evidence>
<dbReference type="PhylomeDB" id="E9BG84"/>
<reference evidence="3" key="2">
    <citation type="submission" date="2011-02" db="EMBL/GenBank/DDBJ databases">
        <title>Whole genome sequencing of Leishmania donovani clinical lines reveals dynamic variation related to drug resistance.</title>
        <authorList>
            <person name="Downing T."/>
            <person name="Imamura H."/>
            <person name="Sanders M."/>
            <person name="Decuypere S."/>
            <person name="Hertz-Fowler C."/>
            <person name="Clark T.G."/>
            <person name="Rijal S."/>
            <person name="Sundar S."/>
            <person name="Quail M.A."/>
            <person name="De Doncker S."/>
            <person name="Maes I."/>
            <person name="Vanaerschot M."/>
            <person name="Stark O."/>
            <person name="Schonian G."/>
            <person name="Dujardin J.C."/>
            <person name="Berriman M."/>
        </authorList>
    </citation>
    <scope>NUCLEOTIDE SEQUENCE [LARGE SCALE GENOMIC DNA]</scope>
    <source>
        <strain evidence="3">BPK282A1</strain>
    </source>
</reference>
<organism evidence="2 3">
    <name type="scientific">Leishmania donovani</name>
    <dbReference type="NCBI Taxonomy" id="5661"/>
    <lineage>
        <taxon>Eukaryota</taxon>
        <taxon>Discoba</taxon>
        <taxon>Euglenozoa</taxon>
        <taxon>Kinetoplastea</taxon>
        <taxon>Metakinetoplastina</taxon>
        <taxon>Trypanosomatida</taxon>
        <taxon>Trypanosomatidae</taxon>
        <taxon>Leishmaniinae</taxon>
        <taxon>Leishmania</taxon>
    </lineage>
</organism>
<feature type="region of interest" description="Disordered" evidence="1">
    <location>
        <begin position="366"/>
        <end position="390"/>
    </location>
</feature>
<dbReference type="VEuPathDB" id="TriTrypDB:LdBPK_230640.1"/>
<evidence type="ECO:0000313" key="2">
    <source>
        <dbReference type="EMBL" id="CBZ34260.1"/>
    </source>
</evidence>
<sequence length="458" mass="49627">MVISTLSLIFLENRGMTASSSFFLNARLVVDSTHPGLTYSSYIDVVLHGSSVPSSLSLPLPLCIFLVLVCARQRPCALRAHSRSLCIASVKASAFCCWRTIHTIDLLPLRCGSVMSAPTASAMRLVMDSAASDNGNNSSVMQTPVPPTGTTLFLREEGSRTFVPVYHQSSVTLRDLAEEFNISSVLECDAHGNVQPRAVAFDSPSDVLHSGRHYIARRDARAEAGNSYVTFRGKILVKEYELEHPTPPASRNIETPTIAGDGVESASLAHKIYSAPAATPFPDKPSVRQGYNEEYRSSISRALALSSERKRPREDASRTSAEGSAASEGCQQRSQAQRTEEPQLSSATLPGSESVLQDCTNGACAPLTLPGKSSNVQSSSETAMEDISIDEPAQRSLRFIPFSETASDGSETYVTLEDLQRLCQEAATQEEEFQKRHNAATDILESARRVLFTTGEVD</sequence>
<dbReference type="Proteomes" id="UP000008980">
    <property type="component" value="Chromosome 23"/>
</dbReference>
<feature type="region of interest" description="Disordered" evidence="1">
    <location>
        <begin position="302"/>
        <end position="353"/>
    </location>
</feature>
<dbReference type="RefSeq" id="XP_003860965.1">
    <property type="nucleotide sequence ID" value="XM_003860917.1"/>
</dbReference>
<dbReference type="EMBL" id="FR799610">
    <property type="protein sequence ID" value="CBZ34260.1"/>
    <property type="molecule type" value="Genomic_DNA"/>
</dbReference>
<accession>E9BG84</accession>
<feature type="compositionally biased region" description="Polar residues" evidence="1">
    <location>
        <begin position="329"/>
        <end position="353"/>
    </location>
</feature>
<proteinExistence type="predicted"/>
<feature type="compositionally biased region" description="Basic and acidic residues" evidence="1">
    <location>
        <begin position="307"/>
        <end position="317"/>
    </location>
</feature>
<protein>
    <submittedName>
        <fullName evidence="2">Uncharacterized protein</fullName>
    </submittedName>
</protein>
<evidence type="ECO:0000313" key="3">
    <source>
        <dbReference type="Proteomes" id="UP000008980"/>
    </source>
</evidence>